<evidence type="ECO:0000259" key="1">
    <source>
        <dbReference type="Pfam" id="PF06114"/>
    </source>
</evidence>
<dbReference type="Gene3D" id="1.10.10.2910">
    <property type="match status" value="1"/>
</dbReference>
<sequence length="173" mass="19795">MSGQDYRVPSLNRRDIRTLTHQIRSMLSITNLHFPIMEFVEFGLPSLIDDYELSIMPIEDMPGTHGLTIPQESKIILREDIYEGALNRNGRDRMTVAHELGHLLMHKNISFARSMPNVRIRAFESSEWQAKCFSGELLIPATKREILLNMTPIEVAQVCGVSLEAAEYQLQKI</sequence>
<evidence type="ECO:0000313" key="3">
    <source>
        <dbReference type="Proteomes" id="UP000254331"/>
    </source>
</evidence>
<organism evidence="2 3">
    <name type="scientific">Proteus vulgaris</name>
    <dbReference type="NCBI Taxonomy" id="585"/>
    <lineage>
        <taxon>Bacteria</taxon>
        <taxon>Pseudomonadati</taxon>
        <taxon>Pseudomonadota</taxon>
        <taxon>Gammaproteobacteria</taxon>
        <taxon>Enterobacterales</taxon>
        <taxon>Morganellaceae</taxon>
        <taxon>Proteus</taxon>
    </lineage>
</organism>
<proteinExistence type="predicted"/>
<dbReference type="EMBL" id="UGTW01000001">
    <property type="protein sequence ID" value="SUC16350.1"/>
    <property type="molecule type" value="Genomic_DNA"/>
</dbReference>
<name>A0A379F9Q6_PROVU</name>
<dbReference type="Proteomes" id="UP000254331">
    <property type="component" value="Unassembled WGS sequence"/>
</dbReference>
<reference evidence="2 3" key="1">
    <citation type="submission" date="2018-06" db="EMBL/GenBank/DDBJ databases">
        <authorList>
            <consortium name="Pathogen Informatics"/>
            <person name="Doyle S."/>
        </authorList>
    </citation>
    <scope>NUCLEOTIDE SEQUENCE [LARGE SCALE GENOMIC DNA]</scope>
    <source>
        <strain evidence="2 3">NCTC10376</strain>
    </source>
</reference>
<dbReference type="InterPro" id="IPR010359">
    <property type="entry name" value="IrrE_HExxH"/>
</dbReference>
<gene>
    <name evidence="2" type="ORF">NCTC10376_02248</name>
</gene>
<dbReference type="AlphaFoldDB" id="A0A379F9Q6"/>
<feature type="domain" description="IrrE N-terminal-like" evidence="1">
    <location>
        <begin position="57"/>
        <end position="170"/>
    </location>
</feature>
<accession>A0A379F9Q6</accession>
<evidence type="ECO:0000313" key="2">
    <source>
        <dbReference type="EMBL" id="SUC16350.1"/>
    </source>
</evidence>
<protein>
    <submittedName>
        <fullName evidence="2">Domain of uncharacterized function (DUF955)</fullName>
    </submittedName>
</protein>
<dbReference type="Pfam" id="PF06114">
    <property type="entry name" value="Peptidase_M78"/>
    <property type="match status" value="1"/>
</dbReference>